<evidence type="ECO:0000313" key="3">
    <source>
        <dbReference type="Proteomes" id="UP000601099"/>
    </source>
</evidence>
<dbReference type="Proteomes" id="UP000601099">
    <property type="component" value="Unassembled WGS sequence"/>
</dbReference>
<proteinExistence type="predicted"/>
<dbReference type="EMBL" id="JADWYK010000002">
    <property type="protein sequence ID" value="MBG8552692.1"/>
    <property type="molecule type" value="Genomic_DNA"/>
</dbReference>
<feature type="transmembrane region" description="Helical" evidence="1">
    <location>
        <begin position="6"/>
        <end position="28"/>
    </location>
</feature>
<keyword evidence="1" id="KW-0472">Membrane</keyword>
<dbReference type="RefSeq" id="WP_196953743.1">
    <property type="nucleotide sequence ID" value="NZ_JADWYK010000002.1"/>
</dbReference>
<comment type="caution">
    <text evidence="2">The sequence shown here is derived from an EMBL/GenBank/DDBJ whole genome shotgun (WGS) entry which is preliminary data.</text>
</comment>
<feature type="transmembrane region" description="Helical" evidence="1">
    <location>
        <begin position="49"/>
        <end position="69"/>
    </location>
</feature>
<keyword evidence="1" id="KW-1133">Transmembrane helix</keyword>
<protein>
    <submittedName>
        <fullName evidence="2">Uncharacterized protein</fullName>
    </submittedName>
</protein>
<keyword evidence="3" id="KW-1185">Reference proteome</keyword>
<reference evidence="2 3" key="1">
    <citation type="submission" date="2020-11" db="EMBL/GenBank/DDBJ databases">
        <title>Hymenobacter sp.</title>
        <authorList>
            <person name="Kim M.K."/>
        </authorList>
    </citation>
    <scope>NUCLEOTIDE SEQUENCE [LARGE SCALE GENOMIC DNA]</scope>
    <source>
        <strain evidence="2 3">BT594</strain>
    </source>
</reference>
<keyword evidence="1" id="KW-0812">Transmembrane</keyword>
<evidence type="ECO:0000256" key="1">
    <source>
        <dbReference type="SAM" id="Phobius"/>
    </source>
</evidence>
<sequence>MLLQFSLTLGGLLMCAGDIVALAGLLTWQQRAPDPGTRRRRLLAGVMPLSTVLLLLLLGLLFSLMVLWSPEGATILADL</sequence>
<organism evidence="2 3">
    <name type="scientific">Hymenobacter guriensis</name>
    <dbReference type="NCBI Taxonomy" id="2793065"/>
    <lineage>
        <taxon>Bacteria</taxon>
        <taxon>Pseudomonadati</taxon>
        <taxon>Bacteroidota</taxon>
        <taxon>Cytophagia</taxon>
        <taxon>Cytophagales</taxon>
        <taxon>Hymenobacteraceae</taxon>
        <taxon>Hymenobacter</taxon>
    </lineage>
</organism>
<gene>
    <name evidence="2" type="ORF">I5L79_03990</name>
</gene>
<name>A0ABS0KZY2_9BACT</name>
<accession>A0ABS0KZY2</accession>
<evidence type="ECO:0000313" key="2">
    <source>
        <dbReference type="EMBL" id="MBG8552692.1"/>
    </source>
</evidence>